<organism evidence="1 2">
    <name type="scientific">Melipona quadrifasciata</name>
    <dbReference type="NCBI Taxonomy" id="166423"/>
    <lineage>
        <taxon>Eukaryota</taxon>
        <taxon>Metazoa</taxon>
        <taxon>Ecdysozoa</taxon>
        <taxon>Arthropoda</taxon>
        <taxon>Hexapoda</taxon>
        <taxon>Insecta</taxon>
        <taxon>Pterygota</taxon>
        <taxon>Neoptera</taxon>
        <taxon>Endopterygota</taxon>
        <taxon>Hymenoptera</taxon>
        <taxon>Apocrita</taxon>
        <taxon>Aculeata</taxon>
        <taxon>Apoidea</taxon>
        <taxon>Anthophila</taxon>
        <taxon>Apidae</taxon>
        <taxon>Melipona</taxon>
    </lineage>
</organism>
<reference evidence="1 2" key="1">
    <citation type="submission" date="2015-07" db="EMBL/GenBank/DDBJ databases">
        <title>The genome of Melipona quadrifasciata.</title>
        <authorList>
            <person name="Pan H."/>
            <person name="Kapheim K."/>
        </authorList>
    </citation>
    <scope>NUCLEOTIDE SEQUENCE [LARGE SCALE GENOMIC DNA]</scope>
    <source>
        <strain evidence="1">0111107301</strain>
        <tissue evidence="1">Whole body</tissue>
    </source>
</reference>
<name>A0A0N0BBL8_9HYME</name>
<sequence>MSGIHEVDYATSEIKTHLDEYFTSILQLKQFWEEGTMRLPQRWKKVIERNGLSVPATIGDSLPPATWNNYTPARAHAKRFTLLIPSGIAEPYVIVFYRVVLGVSGIHMHDHFEIIVSSFRKDVHVELCHKIMRKNGYYRRVWWKKLYISKENMKKKSHSIKNYIEKDKVTYSDERIPFDRTFTYSVTFYFIVVIIPDSQFLGYSKQLFLIQCVIAARS</sequence>
<protein>
    <submittedName>
        <fullName evidence="1">Uncharacterized protein</fullName>
    </submittedName>
</protein>
<proteinExistence type="predicted"/>
<gene>
    <name evidence="1" type="ORF">WN51_08796</name>
</gene>
<evidence type="ECO:0000313" key="2">
    <source>
        <dbReference type="Proteomes" id="UP000053105"/>
    </source>
</evidence>
<accession>A0A0N0BBL8</accession>
<dbReference type="Proteomes" id="UP000053105">
    <property type="component" value="Unassembled WGS sequence"/>
</dbReference>
<dbReference type="EMBL" id="KQ435987">
    <property type="protein sequence ID" value="KOX67734.1"/>
    <property type="molecule type" value="Genomic_DNA"/>
</dbReference>
<keyword evidence="2" id="KW-1185">Reference proteome</keyword>
<evidence type="ECO:0000313" key="1">
    <source>
        <dbReference type="EMBL" id="KOX67734.1"/>
    </source>
</evidence>
<dbReference type="AlphaFoldDB" id="A0A0N0BBL8"/>